<proteinExistence type="predicted"/>
<comment type="caution">
    <text evidence="2">The sequence shown here is derived from an EMBL/GenBank/DDBJ whole genome shotgun (WGS) entry which is preliminary data.</text>
</comment>
<feature type="compositionally biased region" description="Basic and acidic residues" evidence="1">
    <location>
        <begin position="143"/>
        <end position="155"/>
    </location>
</feature>
<feature type="compositionally biased region" description="Low complexity" evidence="1">
    <location>
        <begin position="124"/>
        <end position="139"/>
    </location>
</feature>
<feature type="region of interest" description="Disordered" evidence="1">
    <location>
        <begin position="1"/>
        <end position="20"/>
    </location>
</feature>
<organism evidence="2 3">
    <name type="scientific">Byssochlamys spectabilis (strain No. 5 / NBRC 109023)</name>
    <name type="common">Paecilomyces variotii</name>
    <dbReference type="NCBI Taxonomy" id="1356009"/>
    <lineage>
        <taxon>Eukaryota</taxon>
        <taxon>Fungi</taxon>
        <taxon>Dikarya</taxon>
        <taxon>Ascomycota</taxon>
        <taxon>Pezizomycotina</taxon>
        <taxon>Eurotiomycetes</taxon>
        <taxon>Eurotiomycetidae</taxon>
        <taxon>Eurotiales</taxon>
        <taxon>Thermoascaceae</taxon>
        <taxon>Paecilomyces</taxon>
    </lineage>
</organism>
<dbReference type="AlphaFoldDB" id="V5GD95"/>
<gene>
    <name evidence="2" type="ORF">PVAR5_8792</name>
</gene>
<dbReference type="Proteomes" id="UP000018001">
    <property type="component" value="Unassembled WGS sequence"/>
</dbReference>
<dbReference type="InParanoid" id="V5GD95"/>
<evidence type="ECO:0000313" key="3">
    <source>
        <dbReference type="Proteomes" id="UP000018001"/>
    </source>
</evidence>
<accession>V5GD95</accession>
<sequence length="328" mass="34904">MRSEELASVTRRGGKQLVRGTQMQGLETGDSTHPQASFPAIGAIIVGQRADDLVVGIGDRKGAGQGSSWWHGLHVSTASAQSLWSFAALPSSRQLPSCWSSPELRGPAGGGELGLPTWLAAKTPTTAPQPASSTASVPVPGQPDRRVAEKKKGGKFDTGPGGARESPMTAPGMIRLFSNGRAVWTWWRVCCPIRPRESAQSSRQFSSIPYPMFAGENCITVICHHQKEHTFTAASMPVKIETMPQETGAPWWNDLNLSIANSGAASGPSSTGSIRLDDHWFWAANAPAPTAIGAILSGEKKLKLCYRLSARFSTRPDPHQALAQGMSG</sequence>
<dbReference type="HOGENOM" id="CLU_847291_0_0_1"/>
<dbReference type="EMBL" id="BAUL01000351">
    <property type="protein sequence ID" value="GAE00057.1"/>
    <property type="molecule type" value="Genomic_DNA"/>
</dbReference>
<reference evidence="3" key="1">
    <citation type="journal article" date="2014" name="Genome Announc.">
        <title>Draft genome sequence of the formaldehyde-resistant fungus Byssochlamys spectabilis No. 5 (anamorph Paecilomyces variotii No. 5) (NBRC109023).</title>
        <authorList>
            <person name="Oka T."/>
            <person name="Ekino K."/>
            <person name="Fukuda K."/>
            <person name="Nomura Y."/>
        </authorList>
    </citation>
    <scope>NUCLEOTIDE SEQUENCE [LARGE SCALE GENOMIC DNA]</scope>
    <source>
        <strain evidence="3">No. 5 / NBRC 109023</strain>
    </source>
</reference>
<keyword evidence="3" id="KW-1185">Reference proteome</keyword>
<feature type="region of interest" description="Disordered" evidence="1">
    <location>
        <begin position="124"/>
        <end position="170"/>
    </location>
</feature>
<protein>
    <submittedName>
        <fullName evidence="2">Uncharacterized protein</fullName>
    </submittedName>
</protein>
<evidence type="ECO:0000256" key="1">
    <source>
        <dbReference type="SAM" id="MobiDB-lite"/>
    </source>
</evidence>
<name>V5GD95_BYSSN</name>
<evidence type="ECO:0000313" key="2">
    <source>
        <dbReference type="EMBL" id="GAE00057.1"/>
    </source>
</evidence>